<proteinExistence type="predicted"/>
<dbReference type="EMBL" id="JACGCI010000107">
    <property type="protein sequence ID" value="KAF6745310.1"/>
    <property type="molecule type" value="Genomic_DNA"/>
</dbReference>
<dbReference type="Proteomes" id="UP000521943">
    <property type="component" value="Unassembled WGS sequence"/>
</dbReference>
<keyword evidence="3" id="KW-1185">Reference proteome</keyword>
<name>A0A8H6LWI5_9AGAR</name>
<protein>
    <submittedName>
        <fullName evidence="2">Uncharacterized protein</fullName>
    </submittedName>
</protein>
<evidence type="ECO:0000313" key="3">
    <source>
        <dbReference type="Proteomes" id="UP000521943"/>
    </source>
</evidence>
<organism evidence="2 3">
    <name type="scientific">Ephemerocybe angulata</name>
    <dbReference type="NCBI Taxonomy" id="980116"/>
    <lineage>
        <taxon>Eukaryota</taxon>
        <taxon>Fungi</taxon>
        <taxon>Dikarya</taxon>
        <taxon>Basidiomycota</taxon>
        <taxon>Agaricomycotina</taxon>
        <taxon>Agaricomycetes</taxon>
        <taxon>Agaricomycetidae</taxon>
        <taxon>Agaricales</taxon>
        <taxon>Agaricineae</taxon>
        <taxon>Psathyrellaceae</taxon>
        <taxon>Ephemerocybe</taxon>
    </lineage>
</organism>
<evidence type="ECO:0000256" key="1">
    <source>
        <dbReference type="SAM" id="MobiDB-lite"/>
    </source>
</evidence>
<evidence type="ECO:0000313" key="2">
    <source>
        <dbReference type="EMBL" id="KAF6745310.1"/>
    </source>
</evidence>
<sequence length="503" mass="55885">MPPVHHTPLSGTISVALAQTHNATSTRRAPYGRSSFNLKLGSTSTTSMVLNHRQHTGPRSPESFLLPRRKRTPPLEFTGTQSPRTPLMSLAGFNSVAFAQSHVATSTPRAPVGRSPTFLSEVRAHMNVARRIHFCCYFAISIATPGARVYDKHLLQTKMAKYRDIGEGVCTNAATQALFITRSENGHNLTRRSRDAFLWLLRHPRQEFVGARRYLANSPSGIPSSCSPLSTFPLIAGYISVPKSPSKVPNFAKADITHTAAQMFSFGYISKIMRRSRIHPAKIQENFAYLPSYVTLLSFFALIFDFVIPAFGCTVAWTPASHAVDLGTWHCEGTQRTKVAWTPGSGAVRHPPSGSIGRNVPPLSLRMQRSQHLMRQYPLSEGTYVCHSVLTFGGVTFLGWWIVLDVGIARCPSRQAHPPRRTRHREYIQIIKDCLDGWEHARIGVGTHRPSRIIRVAGALRYDISRKGWEASPSERDCYRAPKLNFGPLRAMVQLSENIPGSA</sequence>
<comment type="caution">
    <text evidence="2">The sequence shown here is derived from an EMBL/GenBank/DDBJ whole genome shotgun (WGS) entry which is preliminary data.</text>
</comment>
<reference evidence="2 3" key="1">
    <citation type="submission" date="2020-07" db="EMBL/GenBank/DDBJ databases">
        <title>Comparative genomics of pyrophilous fungi reveals a link between fire events and developmental genes.</title>
        <authorList>
            <consortium name="DOE Joint Genome Institute"/>
            <person name="Steindorff A.S."/>
            <person name="Carver A."/>
            <person name="Calhoun S."/>
            <person name="Stillman K."/>
            <person name="Liu H."/>
            <person name="Lipzen A."/>
            <person name="Pangilinan J."/>
            <person name="Labutti K."/>
            <person name="Bruns T.D."/>
            <person name="Grigoriev I.V."/>
        </authorList>
    </citation>
    <scope>NUCLEOTIDE SEQUENCE [LARGE SCALE GENOMIC DNA]</scope>
    <source>
        <strain evidence="2 3">CBS 144469</strain>
    </source>
</reference>
<dbReference type="AlphaFoldDB" id="A0A8H6LWI5"/>
<accession>A0A8H6LWI5</accession>
<feature type="region of interest" description="Disordered" evidence="1">
    <location>
        <begin position="51"/>
        <end position="83"/>
    </location>
</feature>
<gene>
    <name evidence="2" type="ORF">DFP72DRAFT_856571</name>
</gene>